<reference evidence="5 6" key="1">
    <citation type="submission" date="2024-11" db="EMBL/GenBank/DDBJ databases">
        <title>A near-complete genome assembly of Cinchona calisaya.</title>
        <authorList>
            <person name="Lian D.C."/>
            <person name="Zhao X.W."/>
            <person name="Wei L."/>
        </authorList>
    </citation>
    <scope>NUCLEOTIDE SEQUENCE [LARGE SCALE GENOMIC DNA]</scope>
    <source>
        <tissue evidence="5">Nenye</tissue>
    </source>
</reference>
<evidence type="ECO:0000259" key="4">
    <source>
        <dbReference type="PROSITE" id="PS51371"/>
    </source>
</evidence>
<dbReference type="AlphaFoldDB" id="A0ABD3B6L8"/>
<keyword evidence="6" id="KW-1185">Reference proteome</keyword>
<dbReference type="InterPro" id="IPR046342">
    <property type="entry name" value="CBS_dom_sf"/>
</dbReference>
<dbReference type="Pfam" id="PF00571">
    <property type="entry name" value="CBS"/>
    <property type="match status" value="1"/>
</dbReference>
<organism evidence="5 6">
    <name type="scientific">Cinchona calisaya</name>
    <dbReference type="NCBI Taxonomy" id="153742"/>
    <lineage>
        <taxon>Eukaryota</taxon>
        <taxon>Viridiplantae</taxon>
        <taxon>Streptophyta</taxon>
        <taxon>Embryophyta</taxon>
        <taxon>Tracheophyta</taxon>
        <taxon>Spermatophyta</taxon>
        <taxon>Magnoliopsida</taxon>
        <taxon>eudicotyledons</taxon>
        <taxon>Gunneridae</taxon>
        <taxon>Pentapetalae</taxon>
        <taxon>asterids</taxon>
        <taxon>lamiids</taxon>
        <taxon>Gentianales</taxon>
        <taxon>Rubiaceae</taxon>
        <taxon>Cinchonoideae</taxon>
        <taxon>Cinchoneae</taxon>
        <taxon>Cinchona</taxon>
    </lineage>
</organism>
<keyword evidence="2 3" id="KW-0129">CBS domain</keyword>
<evidence type="ECO:0000256" key="2">
    <source>
        <dbReference type="ARBA" id="ARBA00023122"/>
    </source>
</evidence>
<comment type="caution">
    <text evidence="5">The sequence shown here is derived from an EMBL/GenBank/DDBJ whole genome shotgun (WGS) entry which is preliminary data.</text>
</comment>
<feature type="domain" description="CBS" evidence="4">
    <location>
        <begin position="46"/>
        <end position="103"/>
    </location>
</feature>
<dbReference type="InterPro" id="IPR000644">
    <property type="entry name" value="CBS_dom"/>
</dbReference>
<evidence type="ECO:0000256" key="3">
    <source>
        <dbReference type="PROSITE-ProRule" id="PRU00703"/>
    </source>
</evidence>
<dbReference type="PROSITE" id="PS51371">
    <property type="entry name" value="CBS"/>
    <property type="match status" value="1"/>
</dbReference>
<dbReference type="Gene3D" id="3.10.580.10">
    <property type="entry name" value="CBS-domain"/>
    <property type="match status" value="1"/>
</dbReference>
<evidence type="ECO:0000313" key="6">
    <source>
        <dbReference type="Proteomes" id="UP001630127"/>
    </source>
</evidence>
<evidence type="ECO:0000256" key="1">
    <source>
        <dbReference type="ARBA" id="ARBA00022737"/>
    </source>
</evidence>
<dbReference type="SUPFAM" id="SSF54631">
    <property type="entry name" value="CBS-domain pair"/>
    <property type="match status" value="1"/>
</dbReference>
<keyword evidence="1" id="KW-0677">Repeat</keyword>
<protein>
    <recommendedName>
        <fullName evidence="4">CBS domain-containing protein</fullName>
    </recommendedName>
</protein>
<evidence type="ECO:0000313" key="5">
    <source>
        <dbReference type="EMBL" id="KAL3538985.1"/>
    </source>
</evidence>
<dbReference type="PANTHER" id="PTHR13780">
    <property type="entry name" value="AMP-ACTIVATED PROTEIN KINASE, GAMMA REGULATORY SUBUNIT"/>
    <property type="match status" value="1"/>
</dbReference>
<proteinExistence type="predicted"/>
<dbReference type="InterPro" id="IPR050511">
    <property type="entry name" value="AMPK_gamma/SDS23_families"/>
</dbReference>
<dbReference type="Proteomes" id="UP001630127">
    <property type="component" value="Unassembled WGS sequence"/>
</dbReference>
<name>A0ABD3B6L8_9GENT</name>
<dbReference type="EMBL" id="JBJUIK010000001">
    <property type="protein sequence ID" value="KAL3538985.1"/>
    <property type="molecule type" value="Genomic_DNA"/>
</dbReference>
<sequence length="119" mass="13576">MEFDINQAPWEDDDGKEIESKGFFSILGENPPIVQTKVGELAKYFLWDPFFPIHVNDSLLHVLLLLSKHRLQVLPVMEQSESKVIGIVSQNAVIRALLQASGLEWFHSIADRSLSEFRL</sequence>
<accession>A0ABD3B6L8</accession>
<gene>
    <name evidence="5" type="ORF">ACH5RR_002351</name>
</gene>
<dbReference type="PANTHER" id="PTHR13780:SF124">
    <property type="entry name" value="OS01G0633400 PROTEIN"/>
    <property type="match status" value="1"/>
</dbReference>